<name>A0A4P6UYY8_9HYPH</name>
<reference evidence="3 4" key="1">
    <citation type="journal article" date="2017" name="Int. J. Syst. Evol. Microbiol.">
        <title>Roseitalea porphyridii gen. nov., sp. nov., isolated from a red alga, and reclassification of Hoeflea suaedae Chung et al. 2013 as Pseudohoeflea suaedae gen. nov., comb. nov.</title>
        <authorList>
            <person name="Hyeon J.W."/>
            <person name="Jeong S.E."/>
            <person name="Baek K."/>
            <person name="Jeon C.O."/>
        </authorList>
    </citation>
    <scope>NUCLEOTIDE SEQUENCE [LARGE SCALE GENOMIC DNA]</scope>
    <source>
        <strain evidence="3 4">MA7-20</strain>
    </source>
</reference>
<evidence type="ECO:0000313" key="4">
    <source>
        <dbReference type="Proteomes" id="UP000293719"/>
    </source>
</evidence>
<protein>
    <submittedName>
        <fullName evidence="3">Endonuclease domain-containing protein</fullName>
    </submittedName>
</protein>
<dbReference type="Proteomes" id="UP000293719">
    <property type="component" value="Chromosome"/>
</dbReference>
<accession>A0A4P6UYY8</accession>
<dbReference type="AlphaFoldDB" id="A0A4P6UYY8"/>
<keyword evidence="3" id="KW-0255">Endonuclease</keyword>
<evidence type="ECO:0000313" key="3">
    <source>
        <dbReference type="EMBL" id="QBK30242.1"/>
    </source>
</evidence>
<organism evidence="3 4">
    <name type="scientific">Roseitalea porphyridii</name>
    <dbReference type="NCBI Taxonomy" id="1852022"/>
    <lineage>
        <taxon>Bacteria</taxon>
        <taxon>Pseudomonadati</taxon>
        <taxon>Pseudomonadota</taxon>
        <taxon>Alphaproteobacteria</taxon>
        <taxon>Hyphomicrobiales</taxon>
        <taxon>Ahrensiaceae</taxon>
        <taxon>Roseitalea</taxon>
    </lineage>
</organism>
<dbReference type="EMBL" id="CP036532">
    <property type="protein sequence ID" value="QBK30242.1"/>
    <property type="molecule type" value="Genomic_DNA"/>
</dbReference>
<dbReference type="Pfam" id="PF04480">
    <property type="entry name" value="DUF559"/>
    <property type="match status" value="1"/>
</dbReference>
<evidence type="ECO:0000256" key="1">
    <source>
        <dbReference type="SAM" id="MobiDB-lite"/>
    </source>
</evidence>
<feature type="domain" description="DUF559" evidence="2">
    <location>
        <begin position="6"/>
        <end position="112"/>
    </location>
</feature>
<keyword evidence="4" id="KW-1185">Reference proteome</keyword>
<dbReference type="PANTHER" id="PTHR38590:SF1">
    <property type="entry name" value="BLL0828 PROTEIN"/>
    <property type="match status" value="1"/>
</dbReference>
<keyword evidence="3" id="KW-0378">Hydrolase</keyword>
<dbReference type="PANTHER" id="PTHR38590">
    <property type="entry name" value="BLL0828 PROTEIN"/>
    <property type="match status" value="1"/>
</dbReference>
<sequence>MVEKAQRDHARMLRHQATVAERLLWDELRRFRKQGYPFRRQVPIGPYIADFASHRLRLVVEVDGDRHETSAGRRHDVRRDSFLRSIGYAVMRFDEPDVRANPWAVAEEIRAAIGDLSRRTPTRPGAAAPVHPPRKGEGNA</sequence>
<dbReference type="OrthoDB" id="9798754at2"/>
<dbReference type="InterPro" id="IPR011335">
    <property type="entry name" value="Restrct_endonuc-II-like"/>
</dbReference>
<proteinExistence type="predicted"/>
<keyword evidence="3" id="KW-0540">Nuclease</keyword>
<dbReference type="KEGG" id="rpod:E0E05_06275"/>
<dbReference type="InterPro" id="IPR047216">
    <property type="entry name" value="Endonuclease_DUF559_bact"/>
</dbReference>
<dbReference type="SUPFAM" id="SSF52980">
    <property type="entry name" value="Restriction endonuclease-like"/>
    <property type="match status" value="1"/>
</dbReference>
<dbReference type="InterPro" id="IPR007569">
    <property type="entry name" value="DUF559"/>
</dbReference>
<gene>
    <name evidence="3" type="ORF">E0E05_06275</name>
</gene>
<dbReference type="Gene3D" id="3.40.960.10">
    <property type="entry name" value="VSR Endonuclease"/>
    <property type="match status" value="1"/>
</dbReference>
<feature type="region of interest" description="Disordered" evidence="1">
    <location>
        <begin position="115"/>
        <end position="140"/>
    </location>
</feature>
<dbReference type="GO" id="GO:0004519">
    <property type="term" value="F:endonuclease activity"/>
    <property type="evidence" value="ECO:0007669"/>
    <property type="project" value="UniProtKB-KW"/>
</dbReference>
<dbReference type="RefSeq" id="WP_131615944.1">
    <property type="nucleotide sequence ID" value="NZ_CP036532.1"/>
</dbReference>
<dbReference type="CDD" id="cd01038">
    <property type="entry name" value="Endonuclease_DUF559"/>
    <property type="match status" value="1"/>
</dbReference>
<dbReference type="GeneID" id="90766898"/>
<evidence type="ECO:0000259" key="2">
    <source>
        <dbReference type="Pfam" id="PF04480"/>
    </source>
</evidence>